<evidence type="ECO:0000256" key="3">
    <source>
        <dbReference type="ARBA" id="ARBA00022741"/>
    </source>
</evidence>
<proteinExistence type="predicted"/>
<sequence length="250" mass="27950">MSGGYAIQIQNVEKKFGEHVVLQNVNLDIKPGEFIAIVGKSGCGKSTLLRLITDLEESDSGSIRVMDGERETKKEGVKFLFQEARLLPWKKVWKNIALVSPDQSREAAVKALHAVGLEDKADAWPETLSGGQKQRVSLARALSSDPKVLLLDEPLGALDALTRIEMQILIEELWRENGLTVILVTHDVGEAVYLADRVVLIEEGGITMDERITLGRPRERDSDFAYFEDRILNRVLGRDSVPEKKIEFMI</sequence>
<keyword evidence="3" id="KW-0547">Nucleotide-binding</keyword>
<keyword evidence="2" id="KW-1003">Cell membrane</keyword>
<evidence type="ECO:0000256" key="1">
    <source>
        <dbReference type="ARBA" id="ARBA00022448"/>
    </source>
</evidence>
<dbReference type="SMART" id="SM00382">
    <property type="entry name" value="AAA"/>
    <property type="match status" value="1"/>
</dbReference>
<keyword evidence="9" id="KW-1185">Reference proteome</keyword>
<dbReference type="InterPro" id="IPR003439">
    <property type="entry name" value="ABC_transporter-like_ATP-bd"/>
</dbReference>
<evidence type="ECO:0000256" key="6">
    <source>
        <dbReference type="ARBA" id="ARBA00023136"/>
    </source>
</evidence>
<keyword evidence="6" id="KW-0472">Membrane</keyword>
<evidence type="ECO:0000313" key="8">
    <source>
        <dbReference type="EMBL" id="SHJ51007.1"/>
    </source>
</evidence>
<dbReference type="AlphaFoldDB" id="A0A1M6JWD5"/>
<dbReference type="GO" id="GO:0005524">
    <property type="term" value="F:ATP binding"/>
    <property type="evidence" value="ECO:0007669"/>
    <property type="project" value="UniProtKB-KW"/>
</dbReference>
<dbReference type="PANTHER" id="PTHR42788">
    <property type="entry name" value="TAURINE IMPORT ATP-BINDING PROTEIN-RELATED"/>
    <property type="match status" value="1"/>
</dbReference>
<dbReference type="PROSITE" id="PS50893">
    <property type="entry name" value="ABC_TRANSPORTER_2"/>
    <property type="match status" value="1"/>
</dbReference>
<reference evidence="8 9" key="1">
    <citation type="submission" date="2016-11" db="EMBL/GenBank/DDBJ databases">
        <authorList>
            <person name="Jaros S."/>
            <person name="Januszkiewicz K."/>
            <person name="Wedrychowicz H."/>
        </authorList>
    </citation>
    <scope>NUCLEOTIDE SEQUENCE [LARGE SCALE GENOMIC DNA]</scope>
    <source>
        <strain evidence="8 9">DSM 15480</strain>
    </source>
</reference>
<evidence type="ECO:0000256" key="2">
    <source>
        <dbReference type="ARBA" id="ARBA00022475"/>
    </source>
</evidence>
<evidence type="ECO:0000256" key="5">
    <source>
        <dbReference type="ARBA" id="ARBA00022967"/>
    </source>
</evidence>
<keyword evidence="1" id="KW-0813">Transport</keyword>
<dbReference type="GO" id="GO:0016887">
    <property type="term" value="F:ATP hydrolysis activity"/>
    <property type="evidence" value="ECO:0007669"/>
    <property type="project" value="InterPro"/>
</dbReference>
<dbReference type="InterPro" id="IPR017871">
    <property type="entry name" value="ABC_transporter-like_CS"/>
</dbReference>
<dbReference type="PANTHER" id="PTHR42788:SF17">
    <property type="entry name" value="ALIPHATIC SULFONATES IMPORT ATP-BINDING PROTEIN SSUB"/>
    <property type="match status" value="1"/>
</dbReference>
<keyword evidence="4 8" id="KW-0067">ATP-binding</keyword>
<dbReference type="PROSITE" id="PS00211">
    <property type="entry name" value="ABC_TRANSPORTER_1"/>
    <property type="match status" value="1"/>
</dbReference>
<evidence type="ECO:0000313" key="9">
    <source>
        <dbReference type="Proteomes" id="UP000184301"/>
    </source>
</evidence>
<dbReference type="Gene3D" id="3.40.50.300">
    <property type="entry name" value="P-loop containing nucleotide triphosphate hydrolases"/>
    <property type="match status" value="1"/>
</dbReference>
<keyword evidence="5" id="KW-1278">Translocase</keyword>
<dbReference type="InterPro" id="IPR027417">
    <property type="entry name" value="P-loop_NTPase"/>
</dbReference>
<evidence type="ECO:0000256" key="4">
    <source>
        <dbReference type="ARBA" id="ARBA00022840"/>
    </source>
</evidence>
<gene>
    <name evidence="8" type="ORF">SAMN02745243_00752</name>
</gene>
<evidence type="ECO:0000259" key="7">
    <source>
        <dbReference type="PROSITE" id="PS50893"/>
    </source>
</evidence>
<name>A0A1M6JWD5_9FIRM</name>
<accession>A0A1M6JWD5</accession>
<organism evidence="8 9">
    <name type="scientific">Hespellia stercorisuis DSM 15480</name>
    <dbReference type="NCBI Taxonomy" id="1121950"/>
    <lineage>
        <taxon>Bacteria</taxon>
        <taxon>Bacillati</taxon>
        <taxon>Bacillota</taxon>
        <taxon>Clostridia</taxon>
        <taxon>Lachnospirales</taxon>
        <taxon>Lachnospiraceae</taxon>
        <taxon>Hespellia</taxon>
    </lineage>
</organism>
<dbReference type="Pfam" id="PF00005">
    <property type="entry name" value="ABC_tran"/>
    <property type="match status" value="1"/>
</dbReference>
<feature type="domain" description="ABC transporter" evidence="7">
    <location>
        <begin position="7"/>
        <end position="228"/>
    </location>
</feature>
<dbReference type="SUPFAM" id="SSF52540">
    <property type="entry name" value="P-loop containing nucleoside triphosphate hydrolases"/>
    <property type="match status" value="1"/>
</dbReference>
<dbReference type="STRING" id="1121950.SAMN02745243_00752"/>
<dbReference type="InterPro" id="IPR050166">
    <property type="entry name" value="ABC_transporter_ATP-bind"/>
</dbReference>
<protein>
    <submittedName>
        <fullName evidence="8">Sulfonate transport system ATP-binding protein</fullName>
    </submittedName>
</protein>
<dbReference type="EMBL" id="FQZY01000010">
    <property type="protein sequence ID" value="SHJ51007.1"/>
    <property type="molecule type" value="Genomic_DNA"/>
</dbReference>
<dbReference type="OrthoDB" id="9801958at2"/>
<dbReference type="CDD" id="cd03293">
    <property type="entry name" value="ABC_NrtD_SsuB_transporters"/>
    <property type="match status" value="1"/>
</dbReference>
<dbReference type="InterPro" id="IPR003593">
    <property type="entry name" value="AAA+_ATPase"/>
</dbReference>
<dbReference type="Proteomes" id="UP000184301">
    <property type="component" value="Unassembled WGS sequence"/>
</dbReference>